<dbReference type="InterPro" id="IPR039468">
    <property type="entry name" value="WDR19_WD40_rpt"/>
</dbReference>
<dbReference type="Gene3D" id="1.25.40.470">
    <property type="match status" value="2"/>
</dbReference>
<dbReference type="Gene3D" id="2.130.10.10">
    <property type="entry name" value="YVTN repeat-like/Quinoprotein amine dehydrogenase"/>
    <property type="match status" value="2"/>
</dbReference>
<evidence type="ECO:0000256" key="6">
    <source>
        <dbReference type="ARBA" id="ARBA00023273"/>
    </source>
</evidence>
<dbReference type="InterPro" id="IPR057855">
    <property type="entry name" value="Beta-prop_WDR19_1st"/>
</dbReference>
<accession>A0ABN9V3V8</accession>
<keyword evidence="2" id="KW-0853">WD repeat</keyword>
<dbReference type="Proteomes" id="UP001189429">
    <property type="component" value="Unassembled WGS sequence"/>
</dbReference>
<dbReference type="SUPFAM" id="SSF69322">
    <property type="entry name" value="Tricorn protease domain 2"/>
    <property type="match status" value="1"/>
</dbReference>
<dbReference type="Pfam" id="PF23389">
    <property type="entry name" value="Beta-prop_WDR19_1st"/>
    <property type="match status" value="1"/>
</dbReference>
<keyword evidence="6" id="KW-0966">Cell projection</keyword>
<evidence type="ECO:0000313" key="10">
    <source>
        <dbReference type="EMBL" id="CAK0867483.1"/>
    </source>
</evidence>
<dbReference type="PANTHER" id="PTHR14920:SF0">
    <property type="entry name" value="WD REPEAT DOMAIN 19"/>
    <property type="match status" value="1"/>
</dbReference>
<dbReference type="Pfam" id="PF24762">
    <property type="entry name" value="TPR_IF140-IFT172"/>
    <property type="match status" value="1"/>
</dbReference>
<evidence type="ECO:0000259" key="8">
    <source>
        <dbReference type="Pfam" id="PF23389"/>
    </source>
</evidence>
<name>A0ABN9V3V8_9DINO</name>
<evidence type="ECO:0000256" key="1">
    <source>
        <dbReference type="ARBA" id="ARBA00004138"/>
    </source>
</evidence>
<dbReference type="PANTHER" id="PTHR14920">
    <property type="entry name" value="OSMOTIC AVOIDANCE ABNORMAL PROTEIN 1/WD REPEAT MEMBRANE PROTEIN"/>
    <property type="match status" value="1"/>
</dbReference>
<dbReference type="InterPro" id="IPR015943">
    <property type="entry name" value="WD40/YVTN_repeat-like_dom_sf"/>
</dbReference>
<keyword evidence="11" id="KW-1185">Reference proteome</keyword>
<dbReference type="InterPro" id="IPR001680">
    <property type="entry name" value="WD40_rpt"/>
</dbReference>
<dbReference type="InterPro" id="IPR011990">
    <property type="entry name" value="TPR-like_helical_dom_sf"/>
</dbReference>
<protein>
    <recommendedName>
        <fullName evidence="12">WD repeat-containing protein 19</fullName>
    </recommendedName>
</protein>
<evidence type="ECO:0008006" key="12">
    <source>
        <dbReference type="Google" id="ProtNLM"/>
    </source>
</evidence>
<reference evidence="10" key="1">
    <citation type="submission" date="2023-10" db="EMBL/GenBank/DDBJ databases">
        <authorList>
            <person name="Chen Y."/>
            <person name="Shah S."/>
            <person name="Dougan E. K."/>
            <person name="Thang M."/>
            <person name="Chan C."/>
        </authorList>
    </citation>
    <scope>NUCLEOTIDE SEQUENCE [LARGE SCALE GENOMIC DNA]</scope>
</reference>
<evidence type="ECO:0000256" key="3">
    <source>
        <dbReference type="ARBA" id="ARBA00022737"/>
    </source>
</evidence>
<keyword evidence="4" id="KW-0802">TPR repeat</keyword>
<gene>
    <name evidence="10" type="ORF">PCOR1329_LOCUS54411</name>
</gene>
<feature type="domain" description="IF140/IFT172/WDR19 TPR" evidence="9">
    <location>
        <begin position="921"/>
        <end position="1103"/>
    </location>
</feature>
<dbReference type="SUPFAM" id="SSF50998">
    <property type="entry name" value="Quinoprotein alcohol dehydrogenase-like"/>
    <property type="match status" value="1"/>
</dbReference>
<comment type="caution">
    <text evidence="10">The sequence shown here is derived from an EMBL/GenBank/DDBJ whole genome shotgun (WGS) entry which is preliminary data.</text>
</comment>
<feature type="domain" description="WDR19 first beta-propeller" evidence="8">
    <location>
        <begin position="18"/>
        <end position="351"/>
    </location>
</feature>
<comment type="subcellular location">
    <subcellularLocation>
        <location evidence="1">Cell projection</location>
        <location evidence="1">Cilium</location>
    </subcellularLocation>
</comment>
<organism evidence="10 11">
    <name type="scientific">Prorocentrum cordatum</name>
    <dbReference type="NCBI Taxonomy" id="2364126"/>
    <lineage>
        <taxon>Eukaryota</taxon>
        <taxon>Sar</taxon>
        <taxon>Alveolata</taxon>
        <taxon>Dinophyceae</taxon>
        <taxon>Prorocentrales</taxon>
        <taxon>Prorocentraceae</taxon>
        <taxon>Prorocentrum</taxon>
    </lineage>
</organism>
<dbReference type="Pfam" id="PF15911">
    <property type="entry name" value="Beta-prop_WDR19_2nd"/>
    <property type="match status" value="1"/>
</dbReference>
<evidence type="ECO:0000256" key="4">
    <source>
        <dbReference type="ARBA" id="ARBA00022803"/>
    </source>
</evidence>
<dbReference type="EMBL" id="CAUYUJ010016649">
    <property type="protein sequence ID" value="CAK0867483.1"/>
    <property type="molecule type" value="Genomic_DNA"/>
</dbReference>
<feature type="domain" description="WDR19 WD40 repeat" evidence="7">
    <location>
        <begin position="371"/>
        <end position="611"/>
    </location>
</feature>
<evidence type="ECO:0000259" key="9">
    <source>
        <dbReference type="Pfam" id="PF24762"/>
    </source>
</evidence>
<keyword evidence="5" id="KW-0969">Cilium</keyword>
<sequence>MKKLFQIGPQHHGNGGCTFAWQPGGLFVASVGEGQRILFLFDRRGQQVTEVQLRSTAKVLQLEWDKDGEFLAILQSGDDSVQLWRQADKKVETLELHSKDPTWLSWSKLGPQLVVGTGRGNVTIFNKSTMKKLALAGKHSKKITCGGWHPLENIFACGSEDRTVTVNTEDGEPLAGQGDEPLRLKNEPLSIKFPALSGPGDSSADRDRLIAIINGDTSLLVYKLRDENSKPTDLSFQPHYGNIVTFCWLGDSYLVVGFSDGWVVVVNASIRDGNVEEASSAKYHPNALYCLCCSKVAERIASAGDDGIRIISGKDFKEIANERIQLRPEAKVVSMHWSDDGELLSFCTETGFIYCYLAKLTVLSATCNTRLAYLTSLQELTVCDCADEAAGKVVLQTDVEPGLIALGPNHVAAAFNNNCWYYSASSNGTNTLVNKMEYVGSVKGVSLNATHAATLIEGGRLFLHSIEKGDGKMVIFPRREGDGQITCAYIVAGFLIYAHTNGRVQYYSLVDQTEVNEYKHSSGIRKFFPNQEGTRCIIVDVSGAAFLYNPVNDDCIIVPDFPAGGDRVQVVWDSLDSGVFAAVDSSRVFTFMYAHVEVGGSAVRCLGSVDIGPEGELRIDKMHTEIGQGQSLLLLLDGVAWCQQANGALLQQRLRSHELLGGVLHAGEPTERLKASFKQALSLNRFQQAFKLGLSLGQKDLWIAMGRRCLECLDMAWAKKAYRQAPSPGMVLYLERIQTVEDKQLLSGHVDSLLGRYDKAREHFLQSICPEAALDMHCDFLQWDKAISLAQSLAPQRLPAIYLKSAMALEAKGEYQQALNHYEAASGGENSPDATPDHANQCRAGIARTSVRLGDLSQGMEAAKSLGDPAVCKDCAESLVRMRQFSEAAEMYVQAGAFDQAANLYIHEFNFDAAAPLMSKIHTPMIHMKFAKAKETRGAYNEALEAYERARDLDSVVRLSLEKLDKPARAFQLVRETGLASGAERVADYCMSQGNIPGAIEFFLLARMDERAFELAERHDAMSNYEEHLGEHGDKEQHAVIARYYEQRSRNSEAAKHYSLCGEYHTALKLYLKVGEKEIDNAIEVAGKARNDALTHQLASYLMGDSDNVPKAPVYICKLHKVLGNHLQAANAALMIARQEQDDGNYKAAHQLLLTSYQDLRREKLPLPQELWRRIVILHSYVIVKRLVKAGDHPGAARMLLRVAKHIQQFQSHTVPILTSVVIECQRAKMTSDAYKYACELMKPENRPQITEQYKKKIENIVRKGKPEDQEELQEVTSNCMHCGFSLPDSQLDCPNCMNISPFCIITGMRMLKEDWARCPSCQFPGRRTHFLAALQNGDSCPMCDAVIKPAELIPIPDSAPHIAEYKSLFKPDAAELKAY</sequence>
<evidence type="ECO:0000256" key="5">
    <source>
        <dbReference type="ARBA" id="ARBA00023069"/>
    </source>
</evidence>
<evidence type="ECO:0000259" key="7">
    <source>
        <dbReference type="Pfam" id="PF15911"/>
    </source>
</evidence>
<dbReference type="InterPro" id="IPR056168">
    <property type="entry name" value="TPR_IF140/IFT172/WDR19"/>
</dbReference>
<evidence type="ECO:0000313" key="11">
    <source>
        <dbReference type="Proteomes" id="UP001189429"/>
    </source>
</evidence>
<dbReference type="SMART" id="SM00320">
    <property type="entry name" value="WD40"/>
    <property type="match status" value="8"/>
</dbReference>
<evidence type="ECO:0000256" key="2">
    <source>
        <dbReference type="ARBA" id="ARBA00022574"/>
    </source>
</evidence>
<dbReference type="SUPFAM" id="SSF48452">
    <property type="entry name" value="TPR-like"/>
    <property type="match status" value="1"/>
</dbReference>
<proteinExistence type="predicted"/>
<keyword evidence="3" id="KW-0677">Repeat</keyword>
<dbReference type="InterPro" id="IPR011047">
    <property type="entry name" value="Quinoprotein_ADH-like_sf"/>
</dbReference>
<dbReference type="InterPro" id="IPR040379">
    <property type="entry name" value="WDR19/dyf-2"/>
</dbReference>